<dbReference type="PANTHER" id="PTHR13144:SF0">
    <property type="entry name" value="PROTEIN TEX261"/>
    <property type="match status" value="1"/>
</dbReference>
<sequence length="314" mass="34666">MGLLYYVSYGAIVAAFCFVTLSLASGLLYVSEMIEEHSRLAKLVGQRSIYVIMALHVVFYFTDSLPLMQTLFSLTCHVVYLQNFSSTWPLISLTSLSFLASCALVIADHFIWFFYFARITGESRRIRTYRGAPAPQVLGFTEIASFFAICVWFTPLFLFLSLSANDNALPVAATEPMSPTVTMTQTGPSRVSLIRSTLGFLSFDNALPRFRSSKRKDSTEGLIAPRTPNPPRSPMPATHNPLPGSPALRASMYPPPPRSPGPRAQEIEVATGNTASNFKLDTPPRRSTTQQTRTDSLGLGISLRRTASYVADER</sequence>
<organism evidence="8 9">
    <name type="scientific">Pholiota conissans</name>
    <dbReference type="NCBI Taxonomy" id="109636"/>
    <lineage>
        <taxon>Eukaryota</taxon>
        <taxon>Fungi</taxon>
        <taxon>Dikarya</taxon>
        <taxon>Basidiomycota</taxon>
        <taxon>Agaricomycotina</taxon>
        <taxon>Agaricomycetes</taxon>
        <taxon>Agaricomycetidae</taxon>
        <taxon>Agaricales</taxon>
        <taxon>Agaricineae</taxon>
        <taxon>Strophariaceae</taxon>
        <taxon>Pholiota</taxon>
    </lineage>
</organism>
<keyword evidence="9" id="KW-1185">Reference proteome</keyword>
<evidence type="ECO:0000256" key="7">
    <source>
        <dbReference type="SAM" id="Phobius"/>
    </source>
</evidence>
<dbReference type="OrthoDB" id="28257at2759"/>
<name>A0A9P6CT86_9AGAR</name>
<dbReference type="AlphaFoldDB" id="A0A9P6CT86"/>
<dbReference type="Pfam" id="PF04148">
    <property type="entry name" value="Erv26"/>
    <property type="match status" value="1"/>
</dbReference>
<evidence type="ECO:0000256" key="2">
    <source>
        <dbReference type="ARBA" id="ARBA00008096"/>
    </source>
</evidence>
<keyword evidence="5 7" id="KW-0472">Membrane</keyword>
<dbReference type="GO" id="GO:0030134">
    <property type="term" value="C:COPII-coated ER to Golgi transport vesicle"/>
    <property type="evidence" value="ECO:0007669"/>
    <property type="project" value="TreeGrafter"/>
</dbReference>
<dbReference type="InterPro" id="IPR007277">
    <property type="entry name" value="Svp26/Tex261"/>
</dbReference>
<evidence type="ECO:0000256" key="5">
    <source>
        <dbReference type="ARBA" id="ARBA00023136"/>
    </source>
</evidence>
<evidence type="ECO:0000256" key="3">
    <source>
        <dbReference type="ARBA" id="ARBA00022692"/>
    </source>
</evidence>
<evidence type="ECO:0000256" key="4">
    <source>
        <dbReference type="ARBA" id="ARBA00022989"/>
    </source>
</evidence>
<feature type="compositionally biased region" description="Low complexity" evidence="6">
    <location>
        <begin position="285"/>
        <end position="296"/>
    </location>
</feature>
<dbReference type="EMBL" id="MU155241">
    <property type="protein sequence ID" value="KAF9478162.1"/>
    <property type="molecule type" value="Genomic_DNA"/>
</dbReference>
<feature type="transmembrane region" description="Helical" evidence="7">
    <location>
        <begin position="137"/>
        <end position="160"/>
    </location>
</feature>
<dbReference type="GO" id="GO:0000139">
    <property type="term" value="C:Golgi membrane"/>
    <property type="evidence" value="ECO:0007669"/>
    <property type="project" value="TreeGrafter"/>
</dbReference>
<evidence type="ECO:0000256" key="1">
    <source>
        <dbReference type="ARBA" id="ARBA00004141"/>
    </source>
</evidence>
<protein>
    <submittedName>
        <fullName evidence="8">DUF396-domain-containing protein</fullName>
    </submittedName>
</protein>
<evidence type="ECO:0000313" key="8">
    <source>
        <dbReference type="EMBL" id="KAF9478162.1"/>
    </source>
</evidence>
<dbReference type="GO" id="GO:0005789">
    <property type="term" value="C:endoplasmic reticulum membrane"/>
    <property type="evidence" value="ECO:0007669"/>
    <property type="project" value="TreeGrafter"/>
</dbReference>
<comment type="subcellular location">
    <subcellularLocation>
        <location evidence="1">Membrane</location>
        <topology evidence="1">Multi-pass membrane protein</topology>
    </subcellularLocation>
</comment>
<feature type="region of interest" description="Disordered" evidence="6">
    <location>
        <begin position="213"/>
        <end position="299"/>
    </location>
</feature>
<feature type="transmembrane region" description="Helical" evidence="7">
    <location>
        <begin position="49"/>
        <end position="68"/>
    </location>
</feature>
<keyword evidence="4 7" id="KW-1133">Transmembrane helix</keyword>
<comment type="similarity">
    <text evidence="2">Belongs to the SVP26 family.</text>
</comment>
<evidence type="ECO:0000256" key="6">
    <source>
        <dbReference type="SAM" id="MobiDB-lite"/>
    </source>
</evidence>
<feature type="transmembrane region" description="Helical" evidence="7">
    <location>
        <begin position="6"/>
        <end position="29"/>
    </location>
</feature>
<dbReference type="GO" id="GO:0097020">
    <property type="term" value="F:COPII receptor activity"/>
    <property type="evidence" value="ECO:0007669"/>
    <property type="project" value="InterPro"/>
</dbReference>
<dbReference type="GO" id="GO:0006888">
    <property type="term" value="P:endoplasmic reticulum to Golgi vesicle-mediated transport"/>
    <property type="evidence" value="ECO:0007669"/>
    <property type="project" value="InterPro"/>
</dbReference>
<accession>A0A9P6CT86</accession>
<dbReference type="Proteomes" id="UP000807469">
    <property type="component" value="Unassembled WGS sequence"/>
</dbReference>
<reference evidence="8" key="1">
    <citation type="submission" date="2020-11" db="EMBL/GenBank/DDBJ databases">
        <authorList>
            <consortium name="DOE Joint Genome Institute"/>
            <person name="Ahrendt S."/>
            <person name="Riley R."/>
            <person name="Andreopoulos W."/>
            <person name="Labutti K."/>
            <person name="Pangilinan J."/>
            <person name="Ruiz-Duenas F.J."/>
            <person name="Barrasa J.M."/>
            <person name="Sanchez-Garcia M."/>
            <person name="Camarero S."/>
            <person name="Miyauchi S."/>
            <person name="Serrano A."/>
            <person name="Linde D."/>
            <person name="Babiker R."/>
            <person name="Drula E."/>
            <person name="Ayuso-Fernandez I."/>
            <person name="Pacheco R."/>
            <person name="Padilla G."/>
            <person name="Ferreira P."/>
            <person name="Barriuso J."/>
            <person name="Kellner H."/>
            <person name="Castanera R."/>
            <person name="Alfaro M."/>
            <person name="Ramirez L."/>
            <person name="Pisabarro A.G."/>
            <person name="Kuo A."/>
            <person name="Tritt A."/>
            <person name="Lipzen A."/>
            <person name="He G."/>
            <person name="Yan M."/>
            <person name="Ng V."/>
            <person name="Cullen D."/>
            <person name="Martin F."/>
            <person name="Rosso M.-N."/>
            <person name="Henrissat B."/>
            <person name="Hibbett D."/>
            <person name="Martinez A.T."/>
            <person name="Grigoriev I.V."/>
        </authorList>
    </citation>
    <scope>NUCLEOTIDE SEQUENCE</scope>
    <source>
        <strain evidence="8">CIRM-BRFM 674</strain>
    </source>
</reference>
<feature type="transmembrane region" description="Helical" evidence="7">
    <location>
        <begin position="88"/>
        <end position="116"/>
    </location>
</feature>
<keyword evidence="3 7" id="KW-0812">Transmembrane</keyword>
<evidence type="ECO:0000313" key="9">
    <source>
        <dbReference type="Proteomes" id="UP000807469"/>
    </source>
</evidence>
<gene>
    <name evidence="8" type="ORF">BDN70DRAFT_880320</name>
</gene>
<proteinExistence type="inferred from homology"/>
<comment type="caution">
    <text evidence="8">The sequence shown here is derived from an EMBL/GenBank/DDBJ whole genome shotgun (WGS) entry which is preliminary data.</text>
</comment>
<dbReference type="PANTHER" id="PTHR13144">
    <property type="entry name" value="TEX261 PROTEIN"/>
    <property type="match status" value="1"/>
</dbReference>